<evidence type="ECO:0000313" key="3">
    <source>
        <dbReference type="Proteomes" id="UP000198211"/>
    </source>
</evidence>
<dbReference type="Proteomes" id="UP000198211">
    <property type="component" value="Unassembled WGS sequence"/>
</dbReference>
<reference evidence="3" key="1">
    <citation type="submission" date="2017-03" db="EMBL/GenBank/DDBJ databases">
        <title>Phytopthora megakarya and P. palmivora, two closely related causual agents of cacao black pod achieved similar genome size and gene model numbers by different mechanisms.</title>
        <authorList>
            <person name="Ali S."/>
            <person name="Shao J."/>
            <person name="Larry D.J."/>
            <person name="Kronmiller B."/>
            <person name="Shen D."/>
            <person name="Strem M.D."/>
            <person name="Melnick R.L."/>
            <person name="Guiltinan M.J."/>
            <person name="Tyler B.M."/>
            <person name="Meinhardt L.W."/>
            <person name="Bailey B.A."/>
        </authorList>
    </citation>
    <scope>NUCLEOTIDE SEQUENCE [LARGE SCALE GENOMIC DNA]</scope>
    <source>
        <strain evidence="3">zdho120</strain>
    </source>
</reference>
<accession>A0A225UN78</accession>
<feature type="compositionally biased region" description="Low complexity" evidence="1">
    <location>
        <begin position="15"/>
        <end position="28"/>
    </location>
</feature>
<name>A0A225UN78_9STRA</name>
<dbReference type="EMBL" id="NBNE01015802">
    <property type="protein sequence ID" value="OWY93589.1"/>
    <property type="molecule type" value="Genomic_DNA"/>
</dbReference>
<dbReference type="AlphaFoldDB" id="A0A225UN78"/>
<feature type="region of interest" description="Disordered" evidence="1">
    <location>
        <begin position="77"/>
        <end position="108"/>
    </location>
</feature>
<comment type="caution">
    <text evidence="2">The sequence shown here is derived from an EMBL/GenBank/DDBJ whole genome shotgun (WGS) entry which is preliminary data.</text>
</comment>
<proteinExistence type="predicted"/>
<dbReference type="PANTHER" id="PTHR34035">
    <property type="entry name" value="TESTIS-EXPRESSED PROTEIN 47"/>
    <property type="match status" value="1"/>
</dbReference>
<dbReference type="InterPro" id="IPR055308">
    <property type="entry name" value="TEX47-like"/>
</dbReference>
<gene>
    <name evidence="2" type="ORF">PHMEG_00036959</name>
</gene>
<feature type="compositionally biased region" description="Basic residues" evidence="1">
    <location>
        <begin position="1"/>
        <end position="10"/>
    </location>
</feature>
<organism evidence="2 3">
    <name type="scientific">Phytophthora megakarya</name>
    <dbReference type="NCBI Taxonomy" id="4795"/>
    <lineage>
        <taxon>Eukaryota</taxon>
        <taxon>Sar</taxon>
        <taxon>Stramenopiles</taxon>
        <taxon>Oomycota</taxon>
        <taxon>Peronosporomycetes</taxon>
        <taxon>Peronosporales</taxon>
        <taxon>Peronosporaceae</taxon>
        <taxon>Phytophthora</taxon>
    </lineage>
</organism>
<evidence type="ECO:0000313" key="2">
    <source>
        <dbReference type="EMBL" id="OWY93589.1"/>
    </source>
</evidence>
<evidence type="ECO:0000256" key="1">
    <source>
        <dbReference type="SAM" id="MobiDB-lite"/>
    </source>
</evidence>
<keyword evidence="3" id="KW-1185">Reference proteome</keyword>
<dbReference type="OrthoDB" id="548795at2759"/>
<sequence>MDKSRVHRQPSRGPGRSASSQSLGNSGSHPHLNEARPPTQHAEDDAVHATPAAFDALELLGPSLAEVLTFVHPPQPRRLQDAQDAGDPTNGEANDDNQRSTNSLTDKSAKFDLRLSRSALLGKLSDPSVDNARKTQEYFSKVLSKMQCEATGLVLLHDATIVVFLETTAEQFVAILKQLHLQRIIDPNSMKILANSDDHGVRILQGLYFKKIVHNRSDAEWTEDAAPQCIVETFLNLIKFVRKIGPMPPNEIRKCLTNLSNTDQTFLPSNDLVLWLLNREELMTLDEYIEFFDKPIVVELESERVWPLHPLLHY</sequence>
<feature type="region of interest" description="Disordered" evidence="1">
    <location>
        <begin position="1"/>
        <end position="44"/>
    </location>
</feature>
<protein>
    <submittedName>
        <fullName evidence="2">Uncharacterized protein</fullName>
    </submittedName>
</protein>
<dbReference type="Pfam" id="PF24787">
    <property type="entry name" value="TEX47"/>
    <property type="match status" value="1"/>
</dbReference>
<dbReference type="PANTHER" id="PTHR34035:SF1">
    <property type="entry name" value="TESTIS-EXPRESSED PROTEIN 47"/>
    <property type="match status" value="1"/>
</dbReference>